<dbReference type="CDD" id="cd00093">
    <property type="entry name" value="HTH_XRE"/>
    <property type="match status" value="1"/>
</dbReference>
<evidence type="ECO:0000313" key="3">
    <source>
        <dbReference type="Proteomes" id="UP000564704"/>
    </source>
</evidence>
<dbReference type="InterPro" id="IPR001387">
    <property type="entry name" value="Cro/C1-type_HTH"/>
</dbReference>
<dbReference type="Gene3D" id="1.10.260.40">
    <property type="entry name" value="lambda repressor-like DNA-binding domains"/>
    <property type="match status" value="1"/>
</dbReference>
<dbReference type="InterPro" id="IPR010982">
    <property type="entry name" value="Lambda_DNA-bd_dom_sf"/>
</dbReference>
<keyword evidence="3" id="KW-1185">Reference proteome</keyword>
<protein>
    <submittedName>
        <fullName evidence="2">Helix-turn-helix transcriptional regulator</fullName>
    </submittedName>
</protein>
<dbReference type="PROSITE" id="PS50943">
    <property type="entry name" value="HTH_CROC1"/>
    <property type="match status" value="1"/>
</dbReference>
<accession>A0A844D3V9</accession>
<dbReference type="AlphaFoldDB" id="A0A844D3V9"/>
<dbReference type="OrthoDB" id="8902678at2"/>
<dbReference type="GO" id="GO:0003677">
    <property type="term" value="F:DNA binding"/>
    <property type="evidence" value="ECO:0007669"/>
    <property type="project" value="InterPro"/>
</dbReference>
<dbReference type="Proteomes" id="UP000564704">
    <property type="component" value="Unassembled WGS sequence"/>
</dbReference>
<organism evidence="2 3">
    <name type="scientific">Roseovarius bejariae</name>
    <dbReference type="NCBI Taxonomy" id="2576383"/>
    <lineage>
        <taxon>Bacteria</taxon>
        <taxon>Pseudomonadati</taxon>
        <taxon>Pseudomonadota</taxon>
        <taxon>Alphaproteobacteria</taxon>
        <taxon>Rhodobacterales</taxon>
        <taxon>Roseobacteraceae</taxon>
        <taxon>Roseovarius</taxon>
    </lineage>
</organism>
<reference evidence="2 3" key="1">
    <citation type="submission" date="2019-05" db="EMBL/GenBank/DDBJ databases">
        <title>Roseovarius bejariae sp. nov., a moderately halophylic bacterium isolated from a saline soil in Rambla Salada (Murcia).</title>
        <authorList>
            <person name="Castro D.J."/>
            <person name="Gomez-Altuve A."/>
            <person name="Reina J.C."/>
            <person name="Rodriguez M."/>
            <person name="Sampedro I."/>
            <person name="Llamas I."/>
            <person name="Martinez-Checa F."/>
        </authorList>
    </citation>
    <scope>NUCLEOTIDE SEQUENCE [LARGE SCALE GENOMIC DNA]</scope>
    <source>
        <strain evidence="2 3">A21</strain>
    </source>
</reference>
<comment type="caution">
    <text evidence="2">The sequence shown here is derived from an EMBL/GenBank/DDBJ whole genome shotgun (WGS) entry which is preliminary data.</text>
</comment>
<gene>
    <name evidence="2" type="ORF">FDP25_15640</name>
</gene>
<dbReference type="EMBL" id="SZWE01000002">
    <property type="protein sequence ID" value="MRU16874.1"/>
    <property type="molecule type" value="Genomic_DNA"/>
</dbReference>
<evidence type="ECO:0000313" key="2">
    <source>
        <dbReference type="EMBL" id="MRU16874.1"/>
    </source>
</evidence>
<feature type="domain" description="HTH cro/C1-type" evidence="1">
    <location>
        <begin position="36"/>
        <end position="80"/>
    </location>
</feature>
<proteinExistence type="predicted"/>
<dbReference type="SUPFAM" id="SSF47413">
    <property type="entry name" value="lambda repressor-like DNA-binding domains"/>
    <property type="match status" value="1"/>
</dbReference>
<evidence type="ECO:0000259" key="1">
    <source>
        <dbReference type="PROSITE" id="PS50943"/>
    </source>
</evidence>
<name>A0A844D3V9_9RHOB</name>
<sequence length="274" mass="31524">MRQSHFTTPVTPVEDPAKLRDMFGRNLRVLVSSYRSVAAVCREIGINRTQFNRYLSGESFPRPDILHRICLFFGVDARILLEPVEDLAPSVRDLLNHPELEGFFGAEPLDVPEQGFPSGFYRFTRRSFLDASRLVLGLVHVKRRDGYTFLRGFEPREALRLQGLSIAPRAREFRGLILRQQEGVMALASHRNTLSCSFNFLTRQSSFQPNIWEGYAARTIRESVSGKRATRMVYEHLGKFSGQVLETARRAGLVTLDEVPEYHRHLLRLDQDFR</sequence>